<organism evidence="1 2">
    <name type="scientific">Streptomyces peucetius</name>
    <dbReference type="NCBI Taxonomy" id="1950"/>
    <lineage>
        <taxon>Bacteria</taxon>
        <taxon>Bacillati</taxon>
        <taxon>Actinomycetota</taxon>
        <taxon>Actinomycetes</taxon>
        <taxon>Kitasatosporales</taxon>
        <taxon>Streptomycetaceae</taxon>
        <taxon>Streptomyces</taxon>
    </lineage>
</organism>
<proteinExistence type="predicted"/>
<evidence type="ECO:0000313" key="2">
    <source>
        <dbReference type="Proteomes" id="UP001163878"/>
    </source>
</evidence>
<evidence type="ECO:0000313" key="1">
    <source>
        <dbReference type="EMBL" id="UYQ62589.1"/>
    </source>
</evidence>
<protein>
    <submittedName>
        <fullName evidence="1">Uncharacterized protein</fullName>
    </submittedName>
</protein>
<gene>
    <name evidence="1" type="ORF">OGH68_14595</name>
</gene>
<name>A0ABY6I773_STRPE</name>
<accession>A0ABY6I773</accession>
<keyword evidence="2" id="KW-1185">Reference proteome</keyword>
<dbReference type="EMBL" id="CP107567">
    <property type="protein sequence ID" value="UYQ62589.1"/>
    <property type="molecule type" value="Genomic_DNA"/>
</dbReference>
<dbReference type="RefSeq" id="WP_264244216.1">
    <property type="nucleotide sequence ID" value="NZ_CP107567.1"/>
</dbReference>
<reference evidence="1" key="1">
    <citation type="submission" date="2022-10" db="EMBL/GenBank/DDBJ databases">
        <title>Cytochrome P450 Catalyzes Benzene Ring Formation in the Biosynthesis of Trialkyl-Substituted Aromatic Polyketides.</title>
        <authorList>
            <person name="Zhao E."/>
            <person name="Ge H."/>
        </authorList>
    </citation>
    <scope>NUCLEOTIDE SEQUENCE</scope>
    <source>
        <strain evidence="1">NA0869</strain>
    </source>
</reference>
<dbReference type="Proteomes" id="UP001163878">
    <property type="component" value="Chromosome"/>
</dbReference>
<sequence>MEDAVNDMIGTVQARGHAPLSEIWGPSGMGDEWQHLATLEPGPGVAATAVPVEQRQRSAREERLIDRRHQVLTAALARAGLSTTQSEDDAAVASLVETLDEDTVRRLAVWLSQANR</sequence>